<evidence type="ECO:0000256" key="11">
    <source>
        <dbReference type="HAMAP-Rule" id="MF_01576"/>
    </source>
</evidence>
<dbReference type="CDD" id="cd01080">
    <property type="entry name" value="NAD_bind_m-THF_DH_Cyclohyd"/>
    <property type="match status" value="1"/>
</dbReference>
<dbReference type="PANTHER" id="PTHR48099">
    <property type="entry name" value="C-1-TETRAHYDROFOLATE SYNTHASE, CYTOPLASMIC-RELATED"/>
    <property type="match status" value="1"/>
</dbReference>
<feature type="binding site" evidence="11">
    <location>
        <position position="231"/>
    </location>
    <ligand>
        <name>NADP(+)</name>
        <dbReference type="ChEBI" id="CHEBI:58349"/>
    </ligand>
</feature>
<dbReference type="EC" id="3.5.4.9" evidence="11"/>
<reference evidence="14 15" key="1">
    <citation type="submission" date="2022-03" db="EMBL/GenBank/DDBJ databases">
        <title>Novel taxa within the pig intestine.</title>
        <authorList>
            <person name="Wylensek D."/>
            <person name="Bishof K."/>
            <person name="Afrizal A."/>
            <person name="Clavel T."/>
        </authorList>
    </citation>
    <scope>NUCLEOTIDE SEQUENCE [LARGE SCALE GENOMIC DNA]</scope>
    <source>
        <strain evidence="14 15">Cla-KB-P134</strain>
    </source>
</reference>
<evidence type="ECO:0000256" key="4">
    <source>
        <dbReference type="ARBA" id="ARBA00022755"/>
    </source>
</evidence>
<comment type="similarity">
    <text evidence="11">Belongs to the tetrahydrofolate dehydrogenase/cyclohydrolase family.</text>
</comment>
<comment type="caution">
    <text evidence="11">Lacks conserved residue(s) required for the propagation of feature annotation.</text>
</comment>
<comment type="subunit">
    <text evidence="11">Homodimer.</text>
</comment>
<comment type="catalytic activity">
    <reaction evidence="11">
        <text>(6R)-5,10-methylene-5,6,7,8-tetrahydrofolate + NADP(+) = (6R)-5,10-methenyltetrahydrofolate + NADPH</text>
        <dbReference type="Rhea" id="RHEA:22812"/>
        <dbReference type="ChEBI" id="CHEBI:15636"/>
        <dbReference type="ChEBI" id="CHEBI:57455"/>
        <dbReference type="ChEBI" id="CHEBI:57783"/>
        <dbReference type="ChEBI" id="CHEBI:58349"/>
        <dbReference type="EC" id="1.5.1.5"/>
    </reaction>
</comment>
<comment type="caution">
    <text evidence="14">The sequence shown here is derived from an EMBL/GenBank/DDBJ whole genome shotgun (WGS) entry which is preliminary data.</text>
</comment>
<evidence type="ECO:0000256" key="8">
    <source>
        <dbReference type="ARBA" id="ARBA00023102"/>
    </source>
</evidence>
<keyword evidence="4 11" id="KW-0658">Purine biosynthesis</keyword>
<evidence type="ECO:0000256" key="3">
    <source>
        <dbReference type="ARBA" id="ARBA00022605"/>
    </source>
</evidence>
<dbReference type="Proteomes" id="UP001285244">
    <property type="component" value="Unassembled WGS sequence"/>
</dbReference>
<gene>
    <name evidence="11 14" type="primary">folD</name>
    <name evidence="14" type="ORF">MOZ64_08180</name>
</gene>
<keyword evidence="15" id="KW-1185">Reference proteome</keyword>
<sequence length="284" mass="30203">MKTIWGNELAKEVKDSIRSEVDHIKANGRRLPVLAVVLVGDNPASQSYVRSKANACISVGMENRTITLDGDISQAELLATVRALNADDKVDGILVQLPLPKHLDADSVIMAIDPSKDVDGLHPLNAGNLLTGRPGFVPCTPKGIMYMLKSVGLEDLAGKRAVVCGRSNLVGKPVALLLQNQNATVTIAHSKTPDIESICSQADVLVVAMGRPKMVKASWVKAGAVVIDVGINRMENGKLCGDVDFDAVKDKVSAISPVPKGVGPMTVCMLLANTLEAYRNHERG</sequence>
<evidence type="ECO:0000256" key="5">
    <source>
        <dbReference type="ARBA" id="ARBA00022801"/>
    </source>
</evidence>
<feature type="domain" description="Tetrahydrofolate dehydrogenase/cyclohydrolase NAD(P)-binding" evidence="13">
    <location>
        <begin position="138"/>
        <end position="281"/>
    </location>
</feature>
<dbReference type="Gene3D" id="3.40.50.10860">
    <property type="entry name" value="Leucine Dehydrogenase, chain A, domain 1"/>
    <property type="match status" value="1"/>
</dbReference>
<evidence type="ECO:0000256" key="2">
    <source>
        <dbReference type="ARBA" id="ARBA00022563"/>
    </source>
</evidence>
<dbReference type="PRINTS" id="PR00085">
    <property type="entry name" value="THFDHDRGNASE"/>
</dbReference>
<feature type="binding site" evidence="11">
    <location>
        <begin position="165"/>
        <end position="167"/>
    </location>
    <ligand>
        <name>NADP(+)</name>
        <dbReference type="ChEBI" id="CHEBI:58349"/>
    </ligand>
</feature>
<name>A0ABU4WQY1_9FIRM</name>
<evidence type="ECO:0000313" key="14">
    <source>
        <dbReference type="EMBL" id="MDX8417809.1"/>
    </source>
</evidence>
<keyword evidence="10 11" id="KW-0511">Multifunctional enzyme</keyword>
<dbReference type="InterPro" id="IPR020631">
    <property type="entry name" value="THF_DH/CycHdrlase_NAD-bd_dom"/>
</dbReference>
<evidence type="ECO:0000256" key="7">
    <source>
        <dbReference type="ARBA" id="ARBA00023002"/>
    </source>
</evidence>
<dbReference type="InterPro" id="IPR020867">
    <property type="entry name" value="THF_DH/CycHdrlase_CS"/>
</dbReference>
<evidence type="ECO:0000259" key="12">
    <source>
        <dbReference type="Pfam" id="PF00763"/>
    </source>
</evidence>
<dbReference type="EC" id="1.5.1.5" evidence="11"/>
<evidence type="ECO:0000256" key="1">
    <source>
        <dbReference type="ARBA" id="ARBA00004777"/>
    </source>
</evidence>
<keyword evidence="3 11" id="KW-0028">Amino-acid biosynthesis</keyword>
<dbReference type="HAMAP" id="MF_01576">
    <property type="entry name" value="THF_DHG_CYH"/>
    <property type="match status" value="1"/>
</dbReference>
<dbReference type="SUPFAM" id="SSF53223">
    <property type="entry name" value="Aminoacid dehydrogenase-like, N-terminal domain"/>
    <property type="match status" value="1"/>
</dbReference>
<proteinExistence type="inferred from homology"/>
<evidence type="ECO:0000256" key="6">
    <source>
        <dbReference type="ARBA" id="ARBA00022857"/>
    </source>
</evidence>
<evidence type="ECO:0000313" key="15">
    <source>
        <dbReference type="Proteomes" id="UP001285244"/>
    </source>
</evidence>
<evidence type="ECO:0000256" key="9">
    <source>
        <dbReference type="ARBA" id="ARBA00023167"/>
    </source>
</evidence>
<dbReference type="PROSITE" id="PS00766">
    <property type="entry name" value="THF_DHG_CYH_1"/>
    <property type="match status" value="1"/>
</dbReference>
<keyword evidence="2 11" id="KW-0554">One-carbon metabolism</keyword>
<keyword evidence="5 11" id="KW-0378">Hydrolase</keyword>
<dbReference type="InterPro" id="IPR020630">
    <property type="entry name" value="THF_DH/CycHdrlase_cat_dom"/>
</dbReference>
<dbReference type="Pfam" id="PF02882">
    <property type="entry name" value="THF_DHG_CYH_C"/>
    <property type="match status" value="1"/>
</dbReference>
<dbReference type="SUPFAM" id="SSF51735">
    <property type="entry name" value="NAD(P)-binding Rossmann-fold domains"/>
    <property type="match status" value="1"/>
</dbReference>
<dbReference type="InterPro" id="IPR036291">
    <property type="entry name" value="NAD(P)-bd_dom_sf"/>
</dbReference>
<evidence type="ECO:0000256" key="10">
    <source>
        <dbReference type="ARBA" id="ARBA00023268"/>
    </source>
</evidence>
<accession>A0ABU4WQY1</accession>
<dbReference type="RefSeq" id="WP_320326077.1">
    <property type="nucleotide sequence ID" value="NZ_JALBUS010000012.1"/>
</dbReference>
<keyword evidence="9 11" id="KW-0486">Methionine biosynthesis</keyword>
<keyword evidence="6 11" id="KW-0521">NADP</keyword>
<dbReference type="InterPro" id="IPR046346">
    <property type="entry name" value="Aminoacid_DH-like_N_sf"/>
</dbReference>
<protein>
    <recommendedName>
        <fullName evidence="11">Bifunctional protein FolD</fullName>
    </recommendedName>
    <domain>
        <recommendedName>
            <fullName evidence="11">Methylenetetrahydrofolate dehydrogenase</fullName>
            <ecNumber evidence="11">1.5.1.5</ecNumber>
        </recommendedName>
    </domain>
    <domain>
        <recommendedName>
            <fullName evidence="11">Methenyltetrahydrofolate cyclohydrolase</fullName>
            <ecNumber evidence="11">3.5.4.9</ecNumber>
        </recommendedName>
    </domain>
</protein>
<dbReference type="PROSITE" id="PS00767">
    <property type="entry name" value="THF_DHG_CYH_2"/>
    <property type="match status" value="1"/>
</dbReference>
<dbReference type="NCBIfam" id="NF010783">
    <property type="entry name" value="PRK14186.1"/>
    <property type="match status" value="1"/>
</dbReference>
<comment type="catalytic activity">
    <reaction evidence="11">
        <text>(6R)-5,10-methenyltetrahydrofolate + H2O = (6R)-10-formyltetrahydrofolate + H(+)</text>
        <dbReference type="Rhea" id="RHEA:23700"/>
        <dbReference type="ChEBI" id="CHEBI:15377"/>
        <dbReference type="ChEBI" id="CHEBI:15378"/>
        <dbReference type="ChEBI" id="CHEBI:57455"/>
        <dbReference type="ChEBI" id="CHEBI:195366"/>
        <dbReference type="EC" id="3.5.4.9"/>
    </reaction>
</comment>
<dbReference type="Pfam" id="PF00763">
    <property type="entry name" value="THF_DHG_CYH"/>
    <property type="match status" value="1"/>
</dbReference>
<dbReference type="InterPro" id="IPR000672">
    <property type="entry name" value="THF_DH/CycHdrlase"/>
</dbReference>
<evidence type="ECO:0000259" key="13">
    <source>
        <dbReference type="Pfam" id="PF02882"/>
    </source>
</evidence>
<organism evidence="14 15">
    <name type="scientific">Absicoccus intestinalis</name>
    <dbReference type="NCBI Taxonomy" id="2926319"/>
    <lineage>
        <taxon>Bacteria</taxon>
        <taxon>Bacillati</taxon>
        <taxon>Bacillota</taxon>
        <taxon>Erysipelotrichia</taxon>
        <taxon>Erysipelotrichales</taxon>
        <taxon>Erysipelotrichaceae</taxon>
        <taxon>Absicoccus</taxon>
    </lineage>
</organism>
<keyword evidence="7 11" id="KW-0560">Oxidoreductase</keyword>
<dbReference type="PANTHER" id="PTHR48099:SF5">
    <property type="entry name" value="C-1-TETRAHYDROFOLATE SYNTHASE, CYTOPLASMIC"/>
    <property type="match status" value="1"/>
</dbReference>
<comment type="pathway">
    <text evidence="1 11">One-carbon metabolism; tetrahydrofolate interconversion.</text>
</comment>
<dbReference type="EMBL" id="JALBUS010000012">
    <property type="protein sequence ID" value="MDX8417809.1"/>
    <property type="molecule type" value="Genomic_DNA"/>
</dbReference>
<keyword evidence="8 11" id="KW-0368">Histidine biosynthesis</keyword>
<comment type="function">
    <text evidence="11">Catalyzes the oxidation of 5,10-methylenetetrahydrofolate to 5,10-methenyltetrahydrofolate and then the hydrolysis of 5,10-methenyltetrahydrofolate to 10-formyltetrahydrofolate.</text>
</comment>
<feature type="domain" description="Tetrahydrofolate dehydrogenase/cyclohydrolase catalytic" evidence="12">
    <location>
        <begin position="5"/>
        <end position="119"/>
    </location>
</feature>
<dbReference type="Gene3D" id="3.40.50.720">
    <property type="entry name" value="NAD(P)-binding Rossmann-like Domain"/>
    <property type="match status" value="1"/>
</dbReference>